<organism evidence="10 11">
    <name type="scientific">Anaeromyxobacter oryzae</name>
    <dbReference type="NCBI Taxonomy" id="2918170"/>
    <lineage>
        <taxon>Bacteria</taxon>
        <taxon>Pseudomonadati</taxon>
        <taxon>Myxococcota</taxon>
        <taxon>Myxococcia</taxon>
        <taxon>Myxococcales</taxon>
        <taxon>Cystobacterineae</taxon>
        <taxon>Anaeromyxobacteraceae</taxon>
        <taxon>Anaeromyxobacter</taxon>
    </lineage>
</organism>
<evidence type="ECO:0000256" key="1">
    <source>
        <dbReference type="ARBA" id="ARBA00004141"/>
    </source>
</evidence>
<gene>
    <name evidence="9 10" type="primary">ctaB</name>
    <name evidence="10" type="ORF">AMOR_35970</name>
</gene>
<dbReference type="PANTHER" id="PTHR43448">
    <property type="entry name" value="PROTOHEME IX FARNESYLTRANSFERASE, MITOCHONDRIAL"/>
    <property type="match status" value="1"/>
</dbReference>
<protein>
    <recommendedName>
        <fullName evidence="9">Protoheme IX farnesyltransferase</fullName>
        <ecNumber evidence="9">2.5.1.141</ecNumber>
    </recommendedName>
    <alternativeName>
        <fullName evidence="9">Heme B farnesyltransferase</fullName>
    </alternativeName>
    <alternativeName>
        <fullName evidence="9">Heme O synthase</fullName>
    </alternativeName>
</protein>
<reference evidence="11" key="1">
    <citation type="journal article" date="2022" name="Int. J. Syst. Evol. Microbiol.">
        <title>Anaeromyxobacter oryzae sp. nov., Anaeromyxobacter diazotrophicus sp. nov. and Anaeromyxobacter paludicola sp. nov., isolated from paddy soils.</title>
        <authorList>
            <person name="Itoh H."/>
            <person name="Xu Z."/>
            <person name="Mise K."/>
            <person name="Masuda Y."/>
            <person name="Ushijima N."/>
            <person name="Hayakawa C."/>
            <person name="Shiratori Y."/>
            <person name="Senoo K."/>
        </authorList>
    </citation>
    <scope>NUCLEOTIDE SEQUENCE [LARGE SCALE GENOMIC DNA]</scope>
    <source>
        <strain evidence="11">Red232</strain>
    </source>
</reference>
<comment type="miscellaneous">
    <text evidence="9">Carbon 2 of the heme B porphyrin ring is defined according to the Fischer nomenclature.</text>
</comment>
<keyword evidence="7 9" id="KW-0472">Membrane</keyword>
<feature type="transmembrane region" description="Helical" evidence="9">
    <location>
        <begin position="53"/>
        <end position="73"/>
    </location>
</feature>
<comment type="catalytic activity">
    <reaction evidence="8 9">
        <text>heme b + (2E,6E)-farnesyl diphosphate + H2O = Fe(II)-heme o + diphosphate</text>
        <dbReference type="Rhea" id="RHEA:28070"/>
        <dbReference type="ChEBI" id="CHEBI:15377"/>
        <dbReference type="ChEBI" id="CHEBI:33019"/>
        <dbReference type="ChEBI" id="CHEBI:60344"/>
        <dbReference type="ChEBI" id="CHEBI:60530"/>
        <dbReference type="ChEBI" id="CHEBI:175763"/>
        <dbReference type="EC" id="2.5.1.141"/>
    </reaction>
</comment>
<dbReference type="Gene3D" id="1.10.357.140">
    <property type="entry name" value="UbiA prenyltransferase"/>
    <property type="match status" value="1"/>
</dbReference>
<dbReference type="EMBL" id="AP025591">
    <property type="protein sequence ID" value="BDG04601.1"/>
    <property type="molecule type" value="Genomic_DNA"/>
</dbReference>
<dbReference type="EC" id="2.5.1.141" evidence="9"/>
<comment type="subcellular location">
    <subcellularLocation>
        <location evidence="9">Cell membrane</location>
        <topology evidence="9">Multi-pass membrane protein</topology>
    </subcellularLocation>
    <subcellularLocation>
        <location evidence="1">Membrane</location>
        <topology evidence="1">Multi-pass membrane protein</topology>
    </subcellularLocation>
</comment>
<dbReference type="InterPro" id="IPR030470">
    <property type="entry name" value="UbiA_prenylTrfase_CS"/>
</dbReference>
<dbReference type="CDD" id="cd13957">
    <property type="entry name" value="PT_UbiA_Cox10"/>
    <property type="match status" value="1"/>
</dbReference>
<name>A0ABN6MUJ0_9BACT</name>
<evidence type="ECO:0000256" key="3">
    <source>
        <dbReference type="ARBA" id="ARBA00022679"/>
    </source>
</evidence>
<comment type="function">
    <text evidence="9">Converts heme B (protoheme IX) to heme O by substitution of the vinyl group on carbon 2 of heme B porphyrin ring with a hydroxyethyl farnesyl side group.</text>
</comment>
<sequence length="295" mass="30751">MTTASVPLRTATPLAHLRDLLLLAKPRLSGLVMITCAGGMWLAPGHIGPARAILAVLSTAAVVGAANALNCYLERDIDARMRRTRDRPLPAGRVEPFVALGLGILVPAFAIPALALAAGPLTALLALVALLTYVVVYTPMKQRSTLALFVGAIPGAIPPLMGWTAVTGRIEAGGLALFALLFAWQLPHFLAISLYLAEDYARGGLKVFAVVHGEARTRFWIAVCTAILVPASLALVPLHVAGAVYAGVAVALGAGLASYALLGLGRTGGRWARSFFLGTLVYLTALFAVLFVSPS</sequence>
<evidence type="ECO:0000256" key="2">
    <source>
        <dbReference type="ARBA" id="ARBA00022475"/>
    </source>
</evidence>
<accession>A0ABN6MUJ0</accession>
<evidence type="ECO:0000256" key="8">
    <source>
        <dbReference type="ARBA" id="ARBA00047690"/>
    </source>
</evidence>
<comment type="pathway">
    <text evidence="9">Porphyrin-containing compound metabolism; heme O biosynthesis; heme O from protoheme: step 1/1.</text>
</comment>
<feature type="transmembrane region" description="Helical" evidence="9">
    <location>
        <begin position="274"/>
        <end position="293"/>
    </location>
</feature>
<dbReference type="RefSeq" id="WP_248353023.1">
    <property type="nucleotide sequence ID" value="NZ_AP025591.1"/>
</dbReference>
<keyword evidence="5 9" id="KW-1133">Transmembrane helix</keyword>
<dbReference type="PANTHER" id="PTHR43448:SF2">
    <property type="entry name" value="PROTOHEME IX FARNESYLTRANSFERASE, MITOCHONDRIAL"/>
    <property type="match status" value="1"/>
</dbReference>
<dbReference type="PROSITE" id="PS00943">
    <property type="entry name" value="UBIA"/>
    <property type="match status" value="1"/>
</dbReference>
<evidence type="ECO:0000256" key="5">
    <source>
        <dbReference type="ARBA" id="ARBA00022989"/>
    </source>
</evidence>
<feature type="transmembrane region" description="Helical" evidence="9">
    <location>
        <begin position="28"/>
        <end position="47"/>
    </location>
</feature>
<keyword evidence="3 9" id="KW-0808">Transferase</keyword>
<dbReference type="NCBIfam" id="TIGR01473">
    <property type="entry name" value="cyoE_ctaB"/>
    <property type="match status" value="1"/>
</dbReference>
<evidence type="ECO:0000313" key="11">
    <source>
        <dbReference type="Proteomes" id="UP001162891"/>
    </source>
</evidence>
<dbReference type="HAMAP" id="MF_00154">
    <property type="entry name" value="CyoE_CtaB"/>
    <property type="match status" value="1"/>
</dbReference>
<dbReference type="Pfam" id="PF01040">
    <property type="entry name" value="UbiA"/>
    <property type="match status" value="1"/>
</dbReference>
<feature type="transmembrane region" description="Helical" evidence="9">
    <location>
        <begin position="242"/>
        <end position="262"/>
    </location>
</feature>
<evidence type="ECO:0000313" key="10">
    <source>
        <dbReference type="EMBL" id="BDG04601.1"/>
    </source>
</evidence>
<comment type="similarity">
    <text evidence="9">Belongs to the UbiA prenyltransferase family. Protoheme IX farnesyltransferase subfamily.</text>
</comment>
<dbReference type="InterPro" id="IPR006369">
    <property type="entry name" value="Protohaem_IX_farnesylTrfase"/>
</dbReference>
<feature type="transmembrane region" description="Helical" evidence="9">
    <location>
        <begin position="218"/>
        <end position="236"/>
    </location>
</feature>
<dbReference type="InterPro" id="IPR000537">
    <property type="entry name" value="UbiA_prenyltransferase"/>
</dbReference>
<evidence type="ECO:0000256" key="9">
    <source>
        <dbReference type="HAMAP-Rule" id="MF_00154"/>
    </source>
</evidence>
<evidence type="ECO:0000256" key="4">
    <source>
        <dbReference type="ARBA" id="ARBA00022692"/>
    </source>
</evidence>
<evidence type="ECO:0000256" key="7">
    <source>
        <dbReference type="ARBA" id="ARBA00023136"/>
    </source>
</evidence>
<keyword evidence="11" id="KW-1185">Reference proteome</keyword>
<proteinExistence type="inferred from homology"/>
<evidence type="ECO:0000256" key="6">
    <source>
        <dbReference type="ARBA" id="ARBA00023133"/>
    </source>
</evidence>
<keyword evidence="2 9" id="KW-1003">Cell membrane</keyword>
<feature type="transmembrane region" description="Helical" evidence="9">
    <location>
        <begin position="146"/>
        <end position="166"/>
    </location>
</feature>
<keyword evidence="6 9" id="KW-0350">Heme biosynthesis</keyword>
<feature type="transmembrane region" description="Helical" evidence="9">
    <location>
        <begin position="172"/>
        <end position="197"/>
    </location>
</feature>
<dbReference type="Proteomes" id="UP001162891">
    <property type="component" value="Chromosome"/>
</dbReference>
<feature type="transmembrane region" description="Helical" evidence="9">
    <location>
        <begin position="94"/>
        <end position="115"/>
    </location>
</feature>
<dbReference type="InterPro" id="IPR044878">
    <property type="entry name" value="UbiA_sf"/>
</dbReference>
<keyword evidence="4 9" id="KW-0812">Transmembrane</keyword>
<feature type="transmembrane region" description="Helical" evidence="9">
    <location>
        <begin position="121"/>
        <end position="139"/>
    </location>
</feature>